<protein>
    <submittedName>
        <fullName evidence="2">Uncharacterized protein</fullName>
    </submittedName>
</protein>
<evidence type="ECO:0000256" key="1">
    <source>
        <dbReference type="SAM" id="MobiDB-lite"/>
    </source>
</evidence>
<dbReference type="InterPro" id="IPR054202">
    <property type="entry name" value="DUF6907"/>
</dbReference>
<proteinExistence type="predicted"/>
<name>A0A7W4VYB3_9ACTN</name>
<dbReference type="RefSeq" id="WP_183593402.1">
    <property type="nucleotide sequence ID" value="NZ_JACHWR010000002.1"/>
</dbReference>
<dbReference type="Proteomes" id="UP000589626">
    <property type="component" value="Unassembled WGS sequence"/>
</dbReference>
<dbReference type="EMBL" id="JACHWR010000002">
    <property type="protein sequence ID" value="MBB3043604.1"/>
    <property type="molecule type" value="Genomic_DNA"/>
</dbReference>
<feature type="region of interest" description="Disordered" evidence="1">
    <location>
        <begin position="1"/>
        <end position="22"/>
    </location>
</feature>
<reference evidence="2 3" key="1">
    <citation type="submission" date="2020-08" db="EMBL/GenBank/DDBJ databases">
        <title>Sequencing the genomes of 1000 actinobacteria strains.</title>
        <authorList>
            <person name="Klenk H.-P."/>
        </authorList>
    </citation>
    <scope>NUCLEOTIDE SEQUENCE [LARGE SCALE GENOMIC DNA]</scope>
    <source>
        <strain evidence="2 3">DSM 105498</strain>
    </source>
</reference>
<accession>A0A7W4VYB3</accession>
<gene>
    <name evidence="2" type="ORF">FHU40_003422</name>
</gene>
<evidence type="ECO:0000313" key="3">
    <source>
        <dbReference type="Proteomes" id="UP000589626"/>
    </source>
</evidence>
<keyword evidence="3" id="KW-1185">Reference proteome</keyword>
<dbReference type="Pfam" id="PF21848">
    <property type="entry name" value="DUF6907"/>
    <property type="match status" value="1"/>
</dbReference>
<evidence type="ECO:0000313" key="2">
    <source>
        <dbReference type="EMBL" id="MBB3043604.1"/>
    </source>
</evidence>
<sequence>MTEERASPESRGPGRPSWLHEPCPEWCTRVHRESDHPEDRRHQDDGVAIAAVAGDVDPDTLTIHPRSTELTVRRFLPVGPPHRSWWQIEDSEGRSSRLLLSDESARALLAVLTDRIR</sequence>
<comment type="caution">
    <text evidence="2">The sequence shown here is derived from an EMBL/GenBank/DDBJ whole genome shotgun (WGS) entry which is preliminary data.</text>
</comment>
<organism evidence="2 3">
    <name type="scientific">Nocardioides soli</name>
    <dbReference type="NCBI Taxonomy" id="1036020"/>
    <lineage>
        <taxon>Bacteria</taxon>
        <taxon>Bacillati</taxon>
        <taxon>Actinomycetota</taxon>
        <taxon>Actinomycetes</taxon>
        <taxon>Propionibacteriales</taxon>
        <taxon>Nocardioidaceae</taxon>
        <taxon>Nocardioides</taxon>
    </lineage>
</organism>
<dbReference type="AlphaFoldDB" id="A0A7W4VYB3"/>